<dbReference type="Pfam" id="PF00520">
    <property type="entry name" value="Ion_trans"/>
    <property type="match status" value="1"/>
</dbReference>
<feature type="transmembrane region" description="Helical" evidence="10">
    <location>
        <begin position="814"/>
        <end position="831"/>
    </location>
</feature>
<evidence type="ECO:0000256" key="2">
    <source>
        <dbReference type="ARBA" id="ARBA00022448"/>
    </source>
</evidence>
<dbReference type="GO" id="GO:0099604">
    <property type="term" value="F:ligand-gated calcium channel activity"/>
    <property type="evidence" value="ECO:0007669"/>
    <property type="project" value="TreeGrafter"/>
</dbReference>
<keyword evidence="8" id="KW-0175">Coiled coil</keyword>
<dbReference type="OrthoDB" id="9994106at2759"/>
<feature type="transmembrane region" description="Helical" evidence="10">
    <location>
        <begin position="852"/>
        <end position="869"/>
    </location>
</feature>
<keyword evidence="5" id="KW-0406">Ion transport</keyword>
<feature type="compositionally biased region" description="Basic and acidic residues" evidence="9">
    <location>
        <begin position="127"/>
        <end position="146"/>
    </location>
</feature>
<dbReference type="PANTHER" id="PTHR13800:SF12">
    <property type="entry name" value="TRANSIENT RECEPTOR POTENTIAL CATION CHANNEL SUBFAMILY M MEMBER-LIKE 2"/>
    <property type="match status" value="1"/>
</dbReference>
<comment type="subcellular location">
    <subcellularLocation>
        <location evidence="1">Membrane</location>
        <topology evidence="1">Multi-pass membrane protein</topology>
    </subcellularLocation>
</comment>
<evidence type="ECO:0000313" key="14">
    <source>
        <dbReference type="Proteomes" id="UP000694844"/>
    </source>
</evidence>
<sequence>MSVQSSPDVKSTWKAIKEAVKSTPTMVFSVIGDSDSFVPRPWPRTVFQTALIEAAKSGGETWILYRGHKHGVSKIVREAYQNYGDMEFGKKNRAAYVLKDGTKISGISLADGNRNIKLISIANKGKENKTTEKKEDNGEQEKKEDNGEQELMVQDVEYNTSESENSISDEEREEEERLEKELDKAAPHFQINIEESDEYLLKFEKYVSEQEVAFFGQKMDYRMPVPIAIIVCEGDIDTIAHIAGTLQNKLPVIVMKGSGKAADLIVDYLENEEQLRQKTSVLFGIRFEGHDYNRLEINLEVIKKNKDLVRVFDLNSDDPLILSNIVGEAVVSCWSMANILPTDTKAVEKDENKLTKQQKNAYHSGSNGSKIKVRSVASKVMKLDKHNMDQMLEEYKKESRPYVLKPKYTSPTSLPLYFFFGYQLLQERNAMKKSGHILLLEALKANRCDYVRVLLDQGVKVDEKDFPELYKQTVSCKDCKFDQDDCLHMQWILMQIHEGRAKELCNDRKNSEEEGKSLVQNAAKSLSRKILRYKKDSKNLENKDIIADILLWAIFANRKELAEICWLRSKNHLLTGLVCTAILQKLSNKANNVKEQILCMELAEHANLFQQRCISIMDKMYEEDTNSAIDCMDDEAVIWGIRSSPLTFAYENFMYDVVAHTCSQKNMNKQWYNNLAPDLKPFLKSAVSRPRTFLTAPLTKYVFNYMMFFTMLVMYSAFVLTSIHTTYYVQDIARIFEYYVYFWGAGDFIEELISCFGCLESRGRSHRGYYSRMKRYLYDFWNVVDLLSYILLICALCVRHFYPSETFTIARRMFSLSLLVMYFRFLEVFLIHRKLGPTLIMIKEMLKDLIGFLLIAVFVILGVGIYYHANLFPDHQTIWGGDWTEWRIWKIIYYPYWQMYAELNLEFLEARDDEFECTNETSKWESGAMERCPEKDWTVSAVTGVYLLLSNLLLVNLVIAMFSYTFERVQENSEKLWRFERYTVINDYDWRIPSPINLIFLPYRFCCCPAKEDCCLQKCRGACNKEAVDDEREKKETDEEYRKNFQKIIAYKIHNKV</sequence>
<feature type="transmembrane region" description="Helical" evidence="10">
    <location>
        <begin position="780"/>
        <end position="802"/>
    </location>
</feature>
<evidence type="ECO:0000259" key="11">
    <source>
        <dbReference type="Pfam" id="PF00520"/>
    </source>
</evidence>
<name>A0A8B8CC62_CRAVI</name>
<dbReference type="InterPro" id="IPR005821">
    <property type="entry name" value="Ion_trans_dom"/>
</dbReference>
<evidence type="ECO:0000256" key="9">
    <source>
        <dbReference type="SAM" id="MobiDB-lite"/>
    </source>
</evidence>
<keyword evidence="6 10" id="KW-0472">Membrane</keyword>
<keyword evidence="2" id="KW-0813">Transport</keyword>
<feature type="coiled-coil region" evidence="8">
    <location>
        <begin position="494"/>
        <end position="543"/>
    </location>
</feature>
<protein>
    <submittedName>
        <fullName evidence="15">Transient receptor potential cation channel subfamily M member 2-like</fullName>
    </submittedName>
</protein>
<dbReference type="Pfam" id="PF25508">
    <property type="entry name" value="TRPM2"/>
    <property type="match status" value="1"/>
</dbReference>
<keyword evidence="3 10" id="KW-0812">Transmembrane</keyword>
<evidence type="ECO:0000256" key="1">
    <source>
        <dbReference type="ARBA" id="ARBA00004141"/>
    </source>
</evidence>
<evidence type="ECO:0000259" key="12">
    <source>
        <dbReference type="Pfam" id="PF18139"/>
    </source>
</evidence>
<evidence type="ECO:0000313" key="15">
    <source>
        <dbReference type="RefSeq" id="XP_022312256.1"/>
    </source>
</evidence>
<dbReference type="InterPro" id="IPR050927">
    <property type="entry name" value="TRPM"/>
</dbReference>
<feature type="region of interest" description="Disordered" evidence="9">
    <location>
        <begin position="127"/>
        <end position="183"/>
    </location>
</feature>
<evidence type="ECO:0000256" key="7">
    <source>
        <dbReference type="ARBA" id="ARBA00023303"/>
    </source>
</evidence>
<evidence type="ECO:0000256" key="8">
    <source>
        <dbReference type="SAM" id="Coils"/>
    </source>
</evidence>
<evidence type="ECO:0000256" key="3">
    <source>
        <dbReference type="ARBA" id="ARBA00022692"/>
    </source>
</evidence>
<feature type="domain" description="TRPM SLOG" evidence="12">
    <location>
        <begin position="202"/>
        <end position="266"/>
    </location>
</feature>
<dbReference type="GeneID" id="111117422"/>
<dbReference type="InterPro" id="IPR057366">
    <property type="entry name" value="TRPM-like"/>
</dbReference>
<organism evidence="14 15">
    <name type="scientific">Crassostrea virginica</name>
    <name type="common">Eastern oyster</name>
    <dbReference type="NCBI Taxonomy" id="6565"/>
    <lineage>
        <taxon>Eukaryota</taxon>
        <taxon>Metazoa</taxon>
        <taxon>Spiralia</taxon>
        <taxon>Lophotrochozoa</taxon>
        <taxon>Mollusca</taxon>
        <taxon>Bivalvia</taxon>
        <taxon>Autobranchia</taxon>
        <taxon>Pteriomorphia</taxon>
        <taxon>Ostreida</taxon>
        <taxon>Ostreoidea</taxon>
        <taxon>Ostreidae</taxon>
        <taxon>Crassostrea</taxon>
    </lineage>
</organism>
<gene>
    <name evidence="15" type="primary">LOC111117422</name>
</gene>
<dbReference type="AlphaFoldDB" id="A0A8B8CC62"/>
<dbReference type="RefSeq" id="XP_022312256.1">
    <property type="nucleotide sequence ID" value="XM_022456548.1"/>
</dbReference>
<evidence type="ECO:0000256" key="10">
    <source>
        <dbReference type="SAM" id="Phobius"/>
    </source>
</evidence>
<reference evidence="15" key="1">
    <citation type="submission" date="2025-08" db="UniProtKB">
        <authorList>
            <consortium name="RefSeq"/>
        </authorList>
    </citation>
    <scope>IDENTIFICATION</scope>
    <source>
        <tissue evidence="15">Whole sample</tissue>
    </source>
</reference>
<keyword evidence="14" id="KW-1185">Reference proteome</keyword>
<dbReference type="GO" id="GO:0005886">
    <property type="term" value="C:plasma membrane"/>
    <property type="evidence" value="ECO:0007669"/>
    <property type="project" value="TreeGrafter"/>
</dbReference>
<feature type="transmembrane region" description="Helical" evidence="10">
    <location>
        <begin position="701"/>
        <end position="720"/>
    </location>
</feature>
<evidence type="ECO:0000256" key="4">
    <source>
        <dbReference type="ARBA" id="ARBA00022989"/>
    </source>
</evidence>
<feature type="domain" description="TRPM-like" evidence="13">
    <location>
        <begin position="436"/>
        <end position="650"/>
    </location>
</feature>
<dbReference type="Pfam" id="PF18139">
    <property type="entry name" value="LSDAT_euk"/>
    <property type="match status" value="1"/>
</dbReference>
<accession>A0A8B8CC62</accession>
<dbReference type="KEGG" id="cvn:111117422"/>
<evidence type="ECO:0000256" key="5">
    <source>
        <dbReference type="ARBA" id="ARBA00023065"/>
    </source>
</evidence>
<proteinExistence type="predicted"/>
<dbReference type="PANTHER" id="PTHR13800">
    <property type="entry name" value="TRANSIENT RECEPTOR POTENTIAL CATION CHANNEL, SUBFAMILY M, MEMBER 6"/>
    <property type="match status" value="1"/>
</dbReference>
<feature type="domain" description="Ion transport" evidence="11">
    <location>
        <begin position="706"/>
        <end position="973"/>
    </location>
</feature>
<evidence type="ECO:0000259" key="13">
    <source>
        <dbReference type="Pfam" id="PF25508"/>
    </source>
</evidence>
<keyword evidence="7" id="KW-0407">Ion channel</keyword>
<feature type="transmembrane region" description="Helical" evidence="10">
    <location>
        <begin position="945"/>
        <end position="966"/>
    </location>
</feature>
<evidence type="ECO:0000256" key="6">
    <source>
        <dbReference type="ARBA" id="ARBA00023136"/>
    </source>
</evidence>
<keyword evidence="4 10" id="KW-1133">Transmembrane helix</keyword>
<dbReference type="InterPro" id="IPR041491">
    <property type="entry name" value="TRPM_SLOG"/>
</dbReference>
<dbReference type="Proteomes" id="UP000694844">
    <property type="component" value="Chromosome 10"/>
</dbReference>